<dbReference type="InterPro" id="IPR023772">
    <property type="entry name" value="DNA-bd_HTH_TetR-type_CS"/>
</dbReference>
<gene>
    <name evidence="6" type="ORF">Asera_63200</name>
</gene>
<feature type="domain" description="HTH tetR-type" evidence="5">
    <location>
        <begin position="4"/>
        <end position="64"/>
    </location>
</feature>
<dbReference type="PRINTS" id="PR00455">
    <property type="entry name" value="HTHTETR"/>
</dbReference>
<dbReference type="PANTHER" id="PTHR30055:SF151">
    <property type="entry name" value="TRANSCRIPTIONAL REGULATORY PROTEIN"/>
    <property type="match status" value="1"/>
</dbReference>
<dbReference type="KEGG" id="aser:Asera_63200"/>
<dbReference type="AlphaFoldDB" id="A0A810LCC5"/>
<evidence type="ECO:0000256" key="2">
    <source>
        <dbReference type="ARBA" id="ARBA00023125"/>
    </source>
</evidence>
<dbReference type="SUPFAM" id="SSF48498">
    <property type="entry name" value="Tetracyclin repressor-like, C-terminal domain"/>
    <property type="match status" value="1"/>
</dbReference>
<keyword evidence="1" id="KW-0805">Transcription regulation</keyword>
<dbReference type="PROSITE" id="PS01081">
    <property type="entry name" value="HTH_TETR_1"/>
    <property type="match status" value="1"/>
</dbReference>
<evidence type="ECO:0000313" key="7">
    <source>
        <dbReference type="Proteomes" id="UP000680750"/>
    </source>
</evidence>
<keyword evidence="7" id="KW-1185">Reference proteome</keyword>
<dbReference type="InterPro" id="IPR001647">
    <property type="entry name" value="HTH_TetR"/>
</dbReference>
<dbReference type="InterPro" id="IPR036271">
    <property type="entry name" value="Tet_transcr_reg_TetR-rel_C_sf"/>
</dbReference>
<dbReference type="Pfam" id="PF17935">
    <property type="entry name" value="TetR_C_27"/>
    <property type="match status" value="1"/>
</dbReference>
<dbReference type="GO" id="GO:0000976">
    <property type="term" value="F:transcription cis-regulatory region binding"/>
    <property type="evidence" value="ECO:0007669"/>
    <property type="project" value="TreeGrafter"/>
</dbReference>
<dbReference type="PANTHER" id="PTHR30055">
    <property type="entry name" value="HTH-TYPE TRANSCRIPTIONAL REGULATOR RUTR"/>
    <property type="match status" value="1"/>
</dbReference>
<dbReference type="GO" id="GO:0003700">
    <property type="term" value="F:DNA-binding transcription factor activity"/>
    <property type="evidence" value="ECO:0007669"/>
    <property type="project" value="TreeGrafter"/>
</dbReference>
<evidence type="ECO:0000256" key="4">
    <source>
        <dbReference type="PROSITE-ProRule" id="PRU00335"/>
    </source>
</evidence>
<proteinExistence type="predicted"/>
<accession>A0A810LCC5</accession>
<dbReference type="RefSeq" id="WP_030447208.1">
    <property type="nucleotide sequence ID" value="NZ_AP023354.1"/>
</dbReference>
<feature type="DNA-binding region" description="H-T-H motif" evidence="4">
    <location>
        <begin position="27"/>
        <end position="46"/>
    </location>
</feature>
<dbReference type="InterPro" id="IPR050109">
    <property type="entry name" value="HTH-type_TetR-like_transc_reg"/>
</dbReference>
<dbReference type="InterPro" id="IPR009057">
    <property type="entry name" value="Homeodomain-like_sf"/>
</dbReference>
<protein>
    <submittedName>
        <fullName evidence="6">TetR family transcriptional regulator</fullName>
    </submittedName>
</protein>
<evidence type="ECO:0000256" key="3">
    <source>
        <dbReference type="ARBA" id="ARBA00023163"/>
    </source>
</evidence>
<dbReference type="Pfam" id="PF00440">
    <property type="entry name" value="TetR_N"/>
    <property type="match status" value="1"/>
</dbReference>
<evidence type="ECO:0000313" key="6">
    <source>
        <dbReference type="EMBL" id="BCJ32212.1"/>
    </source>
</evidence>
<dbReference type="SUPFAM" id="SSF46689">
    <property type="entry name" value="Homeodomain-like"/>
    <property type="match status" value="1"/>
</dbReference>
<sequence length="202" mass="22161">MAGPLTREQILAAAEDVLRRYGPDKATVVDVARALGVSHASVYRHVRSKAELRAAVARRWLTRVHAPVTALRDSTEDPPTRLRTWLHTLLATKRHKVLDDPELFAAYQRLAAEWQDALTATLDGLVADIAAIVRAGVRDGSFRPVEPAGTARAIFTATLAFHHPSHAATWSDPGTEERLDAVCDLILVGLSADRDGTDRHER</sequence>
<dbReference type="EMBL" id="AP023354">
    <property type="protein sequence ID" value="BCJ32212.1"/>
    <property type="molecule type" value="Genomic_DNA"/>
</dbReference>
<dbReference type="InterPro" id="IPR041478">
    <property type="entry name" value="TetR_C_27"/>
</dbReference>
<organism evidence="6 7">
    <name type="scientific">Actinocatenispora sera</name>
    <dbReference type="NCBI Taxonomy" id="390989"/>
    <lineage>
        <taxon>Bacteria</taxon>
        <taxon>Bacillati</taxon>
        <taxon>Actinomycetota</taxon>
        <taxon>Actinomycetes</taxon>
        <taxon>Micromonosporales</taxon>
        <taxon>Micromonosporaceae</taxon>
        <taxon>Actinocatenispora</taxon>
    </lineage>
</organism>
<evidence type="ECO:0000256" key="1">
    <source>
        <dbReference type="ARBA" id="ARBA00023015"/>
    </source>
</evidence>
<keyword evidence="3" id="KW-0804">Transcription</keyword>
<dbReference type="OrthoDB" id="3869819at2"/>
<evidence type="ECO:0000259" key="5">
    <source>
        <dbReference type="PROSITE" id="PS50977"/>
    </source>
</evidence>
<name>A0A810LCC5_9ACTN</name>
<dbReference type="Proteomes" id="UP000680750">
    <property type="component" value="Chromosome"/>
</dbReference>
<keyword evidence="2 4" id="KW-0238">DNA-binding</keyword>
<reference evidence="6" key="1">
    <citation type="submission" date="2020-08" db="EMBL/GenBank/DDBJ databases">
        <title>Whole genome shotgun sequence of Actinocatenispora sera NBRC 101916.</title>
        <authorList>
            <person name="Komaki H."/>
            <person name="Tamura T."/>
        </authorList>
    </citation>
    <scope>NUCLEOTIDE SEQUENCE</scope>
    <source>
        <strain evidence="6">NBRC 101916</strain>
    </source>
</reference>
<dbReference type="Gene3D" id="1.10.357.10">
    <property type="entry name" value="Tetracycline Repressor, domain 2"/>
    <property type="match status" value="1"/>
</dbReference>
<dbReference type="PROSITE" id="PS50977">
    <property type="entry name" value="HTH_TETR_2"/>
    <property type="match status" value="1"/>
</dbReference>